<proteinExistence type="predicted"/>
<name>A0A1A6GVY6_NEOLE</name>
<dbReference type="Proteomes" id="UP000092124">
    <property type="component" value="Unassembled WGS sequence"/>
</dbReference>
<protein>
    <submittedName>
        <fullName evidence="3">Uncharacterized protein</fullName>
    </submittedName>
</protein>
<keyword evidence="4" id="KW-1185">Reference proteome</keyword>
<reference evidence="3 4" key="1">
    <citation type="submission" date="2016-06" db="EMBL/GenBank/DDBJ databases">
        <title>The Draft Genome Sequence and Annotation of the Desert Woodrat Neotoma lepida.</title>
        <authorList>
            <person name="Campbell M."/>
            <person name="Oakeson K.F."/>
            <person name="Yandell M."/>
            <person name="Halpert J.R."/>
            <person name="Dearing D."/>
        </authorList>
    </citation>
    <scope>NUCLEOTIDE SEQUENCE [LARGE SCALE GENOMIC DNA]</scope>
    <source>
        <strain evidence="3">417</strain>
        <tissue evidence="3">Liver</tissue>
    </source>
</reference>
<dbReference type="OrthoDB" id="9531345at2759"/>
<dbReference type="Gene3D" id="3.30.500.10">
    <property type="entry name" value="MHC class I-like antigen recognition-like"/>
    <property type="match status" value="1"/>
</dbReference>
<evidence type="ECO:0000256" key="2">
    <source>
        <dbReference type="SAM" id="SignalP"/>
    </source>
</evidence>
<feature type="region of interest" description="Disordered" evidence="1">
    <location>
        <begin position="84"/>
        <end position="104"/>
    </location>
</feature>
<dbReference type="EMBL" id="LZPO01066311">
    <property type="protein sequence ID" value="OBS70493.1"/>
    <property type="molecule type" value="Genomic_DNA"/>
</dbReference>
<evidence type="ECO:0000256" key="1">
    <source>
        <dbReference type="SAM" id="MobiDB-lite"/>
    </source>
</evidence>
<organism evidence="3 4">
    <name type="scientific">Neotoma lepida</name>
    <name type="common">Desert woodrat</name>
    <dbReference type="NCBI Taxonomy" id="56216"/>
    <lineage>
        <taxon>Eukaryota</taxon>
        <taxon>Metazoa</taxon>
        <taxon>Chordata</taxon>
        <taxon>Craniata</taxon>
        <taxon>Vertebrata</taxon>
        <taxon>Euteleostomi</taxon>
        <taxon>Mammalia</taxon>
        <taxon>Eutheria</taxon>
        <taxon>Euarchontoglires</taxon>
        <taxon>Glires</taxon>
        <taxon>Rodentia</taxon>
        <taxon>Myomorpha</taxon>
        <taxon>Muroidea</taxon>
        <taxon>Cricetidae</taxon>
        <taxon>Neotominae</taxon>
        <taxon>Neotoma</taxon>
    </lineage>
</organism>
<evidence type="ECO:0000313" key="4">
    <source>
        <dbReference type="Proteomes" id="UP000092124"/>
    </source>
</evidence>
<dbReference type="AlphaFoldDB" id="A0A1A6GVY6"/>
<keyword evidence="2" id="KW-0732">Signal</keyword>
<dbReference type="InterPro" id="IPR037055">
    <property type="entry name" value="MHC_I-like_Ag-recog_sf"/>
</dbReference>
<evidence type="ECO:0000313" key="3">
    <source>
        <dbReference type="EMBL" id="OBS70493.1"/>
    </source>
</evidence>
<gene>
    <name evidence="3" type="ORF">A6R68_00972</name>
</gene>
<feature type="signal peptide" evidence="2">
    <location>
        <begin position="1"/>
        <end position="16"/>
    </location>
</feature>
<accession>A0A1A6GVY6</accession>
<feature type="chain" id="PRO_5008345916" evidence="2">
    <location>
        <begin position="17"/>
        <end position="104"/>
    </location>
</feature>
<comment type="caution">
    <text evidence="3">The sequence shown here is derived from an EMBL/GenBank/DDBJ whole genome shotgun (WGS) entry which is preliminary data.</text>
</comment>
<sequence>MLLSQIHTLLVATSLSRLLPHLDSPFVKDSAQWMECLSFSMIMTTKPHLWVTWAHATQMWTDFIQGLEYLGQELRKMLANTKQGTTKIGGQPTLQTTMLSKYEQ</sequence>